<dbReference type="InterPro" id="IPR005123">
    <property type="entry name" value="Oxoglu/Fe-dep_dioxygenase_dom"/>
</dbReference>
<evidence type="ECO:0000313" key="3">
    <source>
        <dbReference type="EMBL" id="TDW66227.1"/>
    </source>
</evidence>
<dbReference type="Gene3D" id="2.60.120.620">
    <property type="entry name" value="q2cbj1_9rhob like domain"/>
    <property type="match status" value="1"/>
</dbReference>
<dbReference type="InterPro" id="IPR008775">
    <property type="entry name" value="Phytyl_CoA_dOase-like"/>
</dbReference>
<evidence type="ECO:0000313" key="4">
    <source>
        <dbReference type="Proteomes" id="UP000295146"/>
    </source>
</evidence>
<keyword evidence="1" id="KW-0408">Iron</keyword>
<organism evidence="3 4">
    <name type="scientific">Kribbella pratensis</name>
    <dbReference type="NCBI Taxonomy" id="2512112"/>
    <lineage>
        <taxon>Bacteria</taxon>
        <taxon>Bacillati</taxon>
        <taxon>Actinomycetota</taxon>
        <taxon>Actinomycetes</taxon>
        <taxon>Propionibacteriales</taxon>
        <taxon>Kribbellaceae</taxon>
        <taxon>Kribbella</taxon>
    </lineage>
</organism>
<dbReference type="GO" id="GO:0016706">
    <property type="term" value="F:2-oxoglutarate-dependent dioxygenase activity"/>
    <property type="evidence" value="ECO:0007669"/>
    <property type="project" value="UniProtKB-ARBA"/>
</dbReference>
<dbReference type="GO" id="GO:0046872">
    <property type="term" value="F:metal ion binding"/>
    <property type="evidence" value="ECO:0007669"/>
    <property type="project" value="UniProtKB-KW"/>
</dbReference>
<gene>
    <name evidence="3" type="ORF">EV653_6250</name>
</gene>
<comment type="similarity">
    <text evidence="1">Belongs to the iron/ascorbate-dependent oxidoreductase family.</text>
</comment>
<comment type="caution">
    <text evidence="3">The sequence shown here is derived from an EMBL/GenBank/DDBJ whole genome shotgun (WGS) entry which is preliminary data.</text>
</comment>
<dbReference type="SUPFAM" id="SSF51197">
    <property type="entry name" value="Clavaminate synthase-like"/>
    <property type="match status" value="1"/>
</dbReference>
<keyword evidence="1" id="KW-0479">Metal-binding</keyword>
<dbReference type="OrthoDB" id="183023at2"/>
<dbReference type="RefSeq" id="WP_134108000.1">
    <property type="nucleotide sequence ID" value="NZ_SODP01000003.1"/>
</dbReference>
<proteinExistence type="inferred from homology"/>
<dbReference type="PANTHER" id="PTHR40128:SF1">
    <property type="entry name" value="PHYTANOYL-COA HYDROXYLASE"/>
    <property type="match status" value="1"/>
</dbReference>
<keyword evidence="1" id="KW-0560">Oxidoreductase</keyword>
<keyword evidence="3" id="KW-0223">Dioxygenase</keyword>
<sequence length="303" mass="33340">MKELTDSYADRADDAVLRQRLGADGYLFFRGLLPVQVVTDVHEQLARILYDSDWLARDADPRELVASGRAVEEGSAGFFGAYTAIQSTQAFHELAVRPELIGLASQLLGEEAFAHPAHICRIAPPSPGANPTPIHQDYRFIQGCVDTLTTWLPLSPAPPEIGGLRVYAGSPRLGVLPVKASDGPGMMRAEADENHPEWRTTSYQPGDVLLFGSLTVHGAMPNRTKRLRLSADFRYQARSAPMARDLLGTGKPHYHPDVPDFPTLTRGWTSTKSIEVPPGVTFVDRWDPRVDDVPTPQSRFAYA</sequence>
<feature type="domain" description="Fe2OG dioxygenase" evidence="2">
    <location>
        <begin position="113"/>
        <end position="237"/>
    </location>
</feature>
<dbReference type="PANTHER" id="PTHR40128">
    <property type="entry name" value="EXPRESSED PROTEIN"/>
    <property type="match status" value="1"/>
</dbReference>
<keyword evidence="4" id="KW-1185">Reference proteome</keyword>
<dbReference type="Pfam" id="PF05721">
    <property type="entry name" value="PhyH"/>
    <property type="match status" value="1"/>
</dbReference>
<evidence type="ECO:0000259" key="2">
    <source>
        <dbReference type="PROSITE" id="PS51471"/>
    </source>
</evidence>
<evidence type="ECO:0000256" key="1">
    <source>
        <dbReference type="RuleBase" id="RU003682"/>
    </source>
</evidence>
<dbReference type="EMBL" id="SODP01000003">
    <property type="protein sequence ID" value="TDW66227.1"/>
    <property type="molecule type" value="Genomic_DNA"/>
</dbReference>
<reference evidence="3 4" key="1">
    <citation type="submission" date="2019-03" db="EMBL/GenBank/DDBJ databases">
        <title>Genomic Encyclopedia of Type Strains, Phase III (KMG-III): the genomes of soil and plant-associated and newly described type strains.</title>
        <authorList>
            <person name="Whitman W."/>
        </authorList>
    </citation>
    <scope>NUCLEOTIDE SEQUENCE [LARGE SCALE GENOMIC DNA]</scope>
    <source>
        <strain evidence="3 4">VKM Ac-2573</strain>
    </source>
</reference>
<name>A0A4R8BYE5_9ACTN</name>
<accession>A0A4R8BYE5</accession>
<dbReference type="PROSITE" id="PS51471">
    <property type="entry name" value="FE2OG_OXY"/>
    <property type="match status" value="1"/>
</dbReference>
<dbReference type="Proteomes" id="UP000295146">
    <property type="component" value="Unassembled WGS sequence"/>
</dbReference>
<protein>
    <submittedName>
        <fullName evidence="3">Phytanoyl-CoA dioxygenase PhyH</fullName>
    </submittedName>
</protein>
<dbReference type="AlphaFoldDB" id="A0A4R8BYE5"/>